<feature type="domain" description="Glycosyltransferase 2-like" evidence="2">
    <location>
        <begin position="921"/>
        <end position="1050"/>
    </location>
</feature>
<dbReference type="Gene3D" id="3.40.50.150">
    <property type="entry name" value="Vaccinia Virus protein VP39"/>
    <property type="match status" value="1"/>
</dbReference>
<accession>A0A964E469</accession>
<dbReference type="Proteomes" id="UP000721844">
    <property type="component" value="Unassembled WGS sequence"/>
</dbReference>
<keyword evidence="1" id="KW-0175">Coiled coil</keyword>
<dbReference type="InterPro" id="IPR029063">
    <property type="entry name" value="SAM-dependent_MTases_sf"/>
</dbReference>
<evidence type="ECO:0000256" key="1">
    <source>
        <dbReference type="SAM" id="Coils"/>
    </source>
</evidence>
<dbReference type="Pfam" id="PF13578">
    <property type="entry name" value="Methyltransf_24"/>
    <property type="match status" value="1"/>
</dbReference>
<evidence type="ECO:0000259" key="2">
    <source>
        <dbReference type="Pfam" id="PF00535"/>
    </source>
</evidence>
<organism evidence="3 4">
    <name type="scientific">Acidisoma cellulosilyticum</name>
    <dbReference type="NCBI Taxonomy" id="2802395"/>
    <lineage>
        <taxon>Bacteria</taxon>
        <taxon>Pseudomonadati</taxon>
        <taxon>Pseudomonadota</taxon>
        <taxon>Alphaproteobacteria</taxon>
        <taxon>Acetobacterales</taxon>
        <taxon>Acidocellaceae</taxon>
        <taxon>Acidisoma</taxon>
    </lineage>
</organism>
<dbReference type="InterPro" id="IPR001173">
    <property type="entry name" value="Glyco_trans_2-like"/>
</dbReference>
<dbReference type="Gene3D" id="3.90.550.10">
    <property type="entry name" value="Spore Coat Polysaccharide Biosynthesis Protein SpsA, Chain A"/>
    <property type="match status" value="1"/>
</dbReference>
<gene>
    <name evidence="3" type="ORF">ACELLULO517_10535</name>
</gene>
<evidence type="ECO:0000313" key="4">
    <source>
        <dbReference type="Proteomes" id="UP000721844"/>
    </source>
</evidence>
<dbReference type="EMBL" id="JAESVA010000003">
    <property type="protein sequence ID" value="MCB8880668.1"/>
    <property type="molecule type" value="Genomic_DNA"/>
</dbReference>
<dbReference type="Pfam" id="PF13692">
    <property type="entry name" value="Glyco_trans_1_4"/>
    <property type="match status" value="1"/>
</dbReference>
<dbReference type="PANTHER" id="PTHR43685:SF2">
    <property type="entry name" value="GLYCOSYLTRANSFERASE 2-LIKE DOMAIN-CONTAINING PROTEIN"/>
    <property type="match status" value="1"/>
</dbReference>
<protein>
    <submittedName>
        <fullName evidence="3">Glycosyltransferase</fullName>
    </submittedName>
</protein>
<feature type="coiled-coil region" evidence="1">
    <location>
        <begin position="320"/>
        <end position="384"/>
    </location>
</feature>
<dbReference type="Pfam" id="PF00535">
    <property type="entry name" value="Glycos_transf_2"/>
    <property type="match status" value="1"/>
</dbReference>
<dbReference type="SUPFAM" id="SSF53756">
    <property type="entry name" value="UDP-Glycosyltransferase/glycogen phosphorylase"/>
    <property type="match status" value="1"/>
</dbReference>
<dbReference type="SUPFAM" id="SSF53335">
    <property type="entry name" value="S-adenosyl-L-methionine-dependent methyltransferases"/>
    <property type="match status" value="1"/>
</dbReference>
<keyword evidence="4" id="KW-1185">Reference proteome</keyword>
<evidence type="ECO:0000313" key="3">
    <source>
        <dbReference type="EMBL" id="MCB8880668.1"/>
    </source>
</evidence>
<dbReference type="SUPFAM" id="SSF53448">
    <property type="entry name" value="Nucleotide-diphospho-sugar transferases"/>
    <property type="match status" value="1"/>
</dbReference>
<reference evidence="3 4" key="1">
    <citation type="journal article" date="2021" name="Microorganisms">
        <title>Acidisoma silvae sp. nov. and Acidisomacellulosilytica sp. nov., Two Acidophilic Bacteria Isolated from Decaying Wood, Hydrolyzing Cellulose and Producing Poly-3-hydroxybutyrate.</title>
        <authorList>
            <person name="Mieszkin S."/>
            <person name="Pouder E."/>
            <person name="Uroz S."/>
            <person name="Simon-Colin C."/>
            <person name="Alain K."/>
        </authorList>
    </citation>
    <scope>NUCLEOTIDE SEQUENCE [LARGE SCALE GENOMIC DNA]</scope>
    <source>
        <strain evidence="3 4">HW T5.17</strain>
    </source>
</reference>
<dbReference type="InterPro" id="IPR029044">
    <property type="entry name" value="Nucleotide-diphossugar_trans"/>
</dbReference>
<name>A0A964E469_9PROT</name>
<dbReference type="AlphaFoldDB" id="A0A964E469"/>
<dbReference type="InterPro" id="IPR050834">
    <property type="entry name" value="Glycosyltransf_2"/>
</dbReference>
<proteinExistence type="predicted"/>
<sequence length="1161" mass="128639">MTDNSMFSTSINALVDPSLDPLFWQAGRLGEVSAWWRHVPFAHWIVQAVQPDMLVELGTHTGVSYAAFCHAVVQARLPTRCWAVDTWVGDEHAGLYDEAVFASIRDFNEKNYVSFSSLLRCKFDDAINSFADGSIDLLHIDGLHTYDAVKHDFESWLPKLSDRAVVLFHDTNVLERDFGVWRLMSELRERYPVFEFTHGHGLGVVGVGRQLPPDVQALLAIREPSAISRIRQRFAWLGERWFAEHRENTIARDLGQRAATAEHNAHLAIAAAEQNAETAIASAAQTAQTAIATAEQAARAASLAAETAVVEAEQGRQALAEALSQEAQALERAASAEDLAAKAAEWSKRATEAERRLKAAEAMRAQAAYRADRARQELDQANKRKTAVVSVTADHSAESVVAAQVEIAALSAELGRVTHDYHQIAHSTTWRATMPIRRMGQAMPSGLRRGLRGSVKLVWWTLTLRLGRRLAQRRAIMAEIRAPAATLPAPTAALAAPSQPVAALPRRDGVNQALAKRVVYVSGEADTPGHLYRVERPATALRQIGMEVSVLATAELGQSLAVIARADVLILWRTPWSDDIAAAFDAIRMNGGRVIFDVDDLMIDPSLASNKIIDGIRSQYLTEEQVASHFQRIRQTMLTADLCTASSDELVHHMRLAWKPARLLLNGFDHETLLASRLAARAWEQARDDLLRIGYAGGSRTHQRDFSLCVDAIAQAMRANPRVRLVLFRKGDVPLLDIEEFPALDGLEAQFEWRQLVPLTRLPEEVARFDVNMAPLEIGNPFCEAKSELKFFEAALVGVPTIASATGPFRRAMRDGETGFLASKPEHWSKYLDLLLNDADRRRDMAAAAYRDVLWTFGPERRLQEVSLLLEIAGGGHSGAAAFERDILRKASLAAQPRTQPFVPAHRIIFTSDRLGVAKVTVIVPLYNYASVVTEALESAARQDIGLVDLIIVDDCSTDDSLAVAIDWAKTNKDRFSRLIVAQNDANSGLAFTRNAAFSLADTPWVFPLDADNRLMPHCARECLAVAEKSGAIYVYPVIQQFGQQSDLMGVDQYDPVRLANANYIDAMALISRAAWMQVGGYDHIVGGWEDFDLWCRFAEHGMRGEQALSQPLAEYRVHGTSMIQTARKSVEQMNAMMFNMQERHPWLTLIWPLPVERPSA</sequence>
<comment type="caution">
    <text evidence="3">The sequence shown here is derived from an EMBL/GenBank/DDBJ whole genome shotgun (WGS) entry which is preliminary data.</text>
</comment>
<dbReference type="Gene3D" id="3.40.50.2000">
    <property type="entry name" value="Glycogen Phosphorylase B"/>
    <property type="match status" value="1"/>
</dbReference>
<dbReference type="RefSeq" id="WP_227307329.1">
    <property type="nucleotide sequence ID" value="NZ_JAESVA010000003.1"/>
</dbReference>
<dbReference type="PANTHER" id="PTHR43685">
    <property type="entry name" value="GLYCOSYLTRANSFERASE"/>
    <property type="match status" value="1"/>
</dbReference>
<dbReference type="CDD" id="cd00761">
    <property type="entry name" value="Glyco_tranf_GTA_type"/>
    <property type="match status" value="1"/>
</dbReference>